<dbReference type="Pfam" id="PF00246">
    <property type="entry name" value="Peptidase_M14"/>
    <property type="match status" value="1"/>
</dbReference>
<name>A0A0N8H4F1_9FLAO</name>
<evidence type="ECO:0000256" key="1">
    <source>
        <dbReference type="ARBA" id="ARBA00001947"/>
    </source>
</evidence>
<dbReference type="PANTHER" id="PTHR12756:SF11">
    <property type="entry name" value="CYTOSOLIC CARBOXYPEPTIDASE 1"/>
    <property type="match status" value="1"/>
</dbReference>
<keyword evidence="5" id="KW-0121">Carboxypeptidase</keyword>
<comment type="similarity">
    <text evidence="2">Belongs to the peptidase M14 family.</text>
</comment>
<feature type="active site" description="Proton donor/acceptor" evidence="2">
    <location>
        <position position="423"/>
    </location>
</feature>
<dbReference type="Gene3D" id="3.40.630.10">
    <property type="entry name" value="Zn peptidases"/>
    <property type="match status" value="1"/>
</dbReference>
<dbReference type="SMART" id="SM00631">
    <property type="entry name" value="Zn_pept"/>
    <property type="match status" value="1"/>
</dbReference>
<evidence type="ECO:0000313" key="5">
    <source>
        <dbReference type="EMBL" id="KPM33196.1"/>
    </source>
</evidence>
<keyword evidence="3" id="KW-0472">Membrane</keyword>
<dbReference type="Proteomes" id="UP000050280">
    <property type="component" value="Unassembled WGS sequence"/>
</dbReference>
<sequence>MEWEGGNTTLFHFTILLVNFGTMKYFFSIGLVLPLLLLSCKSSAPSVESKTTTGYQGQPKSPIVPTVDVPVQKQWKGIWASKDSSIFFSNEFDGARLNGLSDDGNYHFTALVTAENTPINGSPWYAFKIWGKEPKDITLKLAYQNSRSRYYPKISKDGVNFRALDSTKFQGVNPGEGKFGLKAAPEFAQMSLRVGADTLWVSAQELYPSKRVFSWMDSLASKPFIKKSVIGHSKEGRPMRLLQIKANPNNKKAILVISRQHPPEVTGFLAMKSFVETLASESEEAKQFRATHDVFVVPLMNPDGVDNGHWRHNMGGVDLNRDWQNFNQPETQSVRNFLKSKEKDGYEFVFGADFHSTWDDIYYPLDTLATGPKGKIVFDWIAAIGERLPQKKTNVKASKDLDPTMVSRTYFFVAHGMPAIVFELGDNTPRPFLNEKGKVAAQELMRLLMN</sequence>
<dbReference type="SUPFAM" id="SSF53187">
    <property type="entry name" value="Zn-dependent exopeptidases"/>
    <property type="match status" value="1"/>
</dbReference>
<evidence type="ECO:0000256" key="2">
    <source>
        <dbReference type="PROSITE-ProRule" id="PRU01379"/>
    </source>
</evidence>
<evidence type="ECO:0000313" key="6">
    <source>
        <dbReference type="Proteomes" id="UP000050280"/>
    </source>
</evidence>
<accession>A0A0N8H4F1</accession>
<proteinExistence type="inferred from homology"/>
<keyword evidence="3" id="KW-1133">Transmembrane helix</keyword>
<feature type="transmembrane region" description="Helical" evidence="3">
    <location>
        <begin position="12"/>
        <end position="38"/>
    </location>
</feature>
<dbReference type="InterPro" id="IPR000834">
    <property type="entry name" value="Peptidase_M14"/>
</dbReference>
<dbReference type="PANTHER" id="PTHR12756">
    <property type="entry name" value="CYTOSOLIC CARBOXYPEPTIDASE"/>
    <property type="match status" value="1"/>
</dbReference>
<protein>
    <submittedName>
        <fullName evidence="5">Peptidase M14 carboxypeptidase A</fullName>
    </submittedName>
</protein>
<comment type="cofactor">
    <cofactor evidence="1">
        <name>Zn(2+)</name>
        <dbReference type="ChEBI" id="CHEBI:29105"/>
    </cofactor>
</comment>
<dbReference type="GO" id="GO:0008270">
    <property type="term" value="F:zinc ion binding"/>
    <property type="evidence" value="ECO:0007669"/>
    <property type="project" value="InterPro"/>
</dbReference>
<organism evidence="5 6">
    <name type="scientific">Croceitalea dokdonensis DOKDO 023</name>
    <dbReference type="NCBI Taxonomy" id="1300341"/>
    <lineage>
        <taxon>Bacteria</taxon>
        <taxon>Pseudomonadati</taxon>
        <taxon>Bacteroidota</taxon>
        <taxon>Flavobacteriia</taxon>
        <taxon>Flavobacteriales</taxon>
        <taxon>Flavobacteriaceae</taxon>
        <taxon>Croceitalea</taxon>
    </lineage>
</organism>
<keyword evidence="3" id="KW-0812">Transmembrane</keyword>
<dbReference type="PROSITE" id="PS52035">
    <property type="entry name" value="PEPTIDASE_M14"/>
    <property type="match status" value="1"/>
</dbReference>
<keyword evidence="5" id="KW-0378">Hydrolase</keyword>
<dbReference type="GO" id="GO:0004181">
    <property type="term" value="F:metallocarboxypeptidase activity"/>
    <property type="evidence" value="ECO:0007669"/>
    <property type="project" value="InterPro"/>
</dbReference>
<dbReference type="GO" id="GO:0006508">
    <property type="term" value="P:proteolysis"/>
    <property type="evidence" value="ECO:0007669"/>
    <property type="project" value="InterPro"/>
</dbReference>
<dbReference type="EMBL" id="LDJX01000001">
    <property type="protein sequence ID" value="KPM33196.1"/>
    <property type="molecule type" value="Genomic_DNA"/>
</dbReference>
<gene>
    <name evidence="5" type="ORF">I595_98</name>
</gene>
<evidence type="ECO:0000256" key="3">
    <source>
        <dbReference type="SAM" id="Phobius"/>
    </source>
</evidence>
<dbReference type="AlphaFoldDB" id="A0A0N8H4F1"/>
<comment type="caution">
    <text evidence="5">The sequence shown here is derived from an EMBL/GenBank/DDBJ whole genome shotgun (WGS) entry which is preliminary data.</text>
</comment>
<dbReference type="CDD" id="cd06237">
    <property type="entry name" value="M14_Nna1-like"/>
    <property type="match status" value="1"/>
</dbReference>
<feature type="domain" description="Peptidase M14" evidence="4">
    <location>
        <begin position="205"/>
        <end position="448"/>
    </location>
</feature>
<evidence type="ECO:0000259" key="4">
    <source>
        <dbReference type="PROSITE" id="PS52035"/>
    </source>
</evidence>
<keyword evidence="6" id="KW-1185">Reference proteome</keyword>
<reference evidence="5 6" key="1">
    <citation type="submission" date="2015-09" db="EMBL/GenBank/DDBJ databases">
        <title>Genome sequence of the marine flavobacterium Croceitalea dokdonensis DOKDO 023 that contains proton- and sodium-pumping rhodopsins.</title>
        <authorList>
            <person name="Kwon S.-K."/>
            <person name="Lee H.K."/>
            <person name="Kwak M.-J."/>
            <person name="Kim J.F."/>
        </authorList>
    </citation>
    <scope>NUCLEOTIDE SEQUENCE [LARGE SCALE GENOMIC DNA]</scope>
    <source>
        <strain evidence="5 6">DOKDO 023</strain>
    </source>
</reference>
<dbReference type="InterPro" id="IPR050821">
    <property type="entry name" value="Cytosolic_carboxypeptidase"/>
</dbReference>
<dbReference type="STRING" id="1300341.I595_98"/>
<keyword evidence="5" id="KW-0645">Protease</keyword>
<dbReference type="PATRIC" id="fig|1300341.3.peg.98"/>